<feature type="domain" description="Methyltransferase type 12" evidence="3">
    <location>
        <begin position="72"/>
        <end position="175"/>
    </location>
</feature>
<feature type="compositionally biased region" description="Acidic residues" evidence="2">
    <location>
        <begin position="274"/>
        <end position="288"/>
    </location>
</feature>
<feature type="region of interest" description="Disordered" evidence="2">
    <location>
        <begin position="46"/>
        <end position="66"/>
    </location>
</feature>
<comment type="similarity">
    <text evidence="1">Belongs to the methyltransferase superfamily. LaeA methyltransferase family.</text>
</comment>
<dbReference type="Gene3D" id="3.40.50.150">
    <property type="entry name" value="Vaccinia Virus protein VP39"/>
    <property type="match status" value="1"/>
</dbReference>
<evidence type="ECO:0000259" key="3">
    <source>
        <dbReference type="Pfam" id="PF08242"/>
    </source>
</evidence>
<feature type="compositionally biased region" description="Acidic residues" evidence="2">
    <location>
        <begin position="47"/>
        <end position="59"/>
    </location>
</feature>
<name>A0A9W8NDI3_9PEZI</name>
<dbReference type="PANTHER" id="PTHR43591:SF108">
    <property type="entry name" value="S-ADENOSYL-L-METHIONINE-DEPENDENT METHYLTRANSFERASE"/>
    <property type="match status" value="1"/>
</dbReference>
<protein>
    <recommendedName>
        <fullName evidence="3">Methyltransferase type 12 domain-containing protein</fullName>
    </recommendedName>
</protein>
<dbReference type="Pfam" id="PF08242">
    <property type="entry name" value="Methyltransf_12"/>
    <property type="match status" value="1"/>
</dbReference>
<organism evidence="4 5">
    <name type="scientific">Xylaria arbuscula</name>
    <dbReference type="NCBI Taxonomy" id="114810"/>
    <lineage>
        <taxon>Eukaryota</taxon>
        <taxon>Fungi</taxon>
        <taxon>Dikarya</taxon>
        <taxon>Ascomycota</taxon>
        <taxon>Pezizomycotina</taxon>
        <taxon>Sordariomycetes</taxon>
        <taxon>Xylariomycetidae</taxon>
        <taxon>Xylariales</taxon>
        <taxon>Xylariaceae</taxon>
        <taxon>Xylaria</taxon>
    </lineage>
</organism>
<sequence>MSESAADINRSIFNEEAASYDDKHRKLNERLTRELQARLDFIGVDWASDDEDSDDGEREENDKKPRREVRLLDYACGTGMMSRALLPYTTQCVGMDISEKMVAAYNMRAENQGLSSDEMHAVLGDLAAENTDDTLSSPELFNFDIAVVGGGFHHFGNPGLAAKRLVERLKPGGVLLIWDFLPHAPSHGHHHHGHHHHDQHHHDGDGSEGKGKEPSAHNIYHSVMHHGFSEPQMREIFTAAGAGTDFKLEHIGGGFTIAGHGQRKEGQQPASGAWEDETQEGTGNEDGDDKDKDKAAFRREVFFARGTKGGA</sequence>
<feature type="compositionally biased region" description="Basic residues" evidence="2">
    <location>
        <begin position="186"/>
        <end position="199"/>
    </location>
</feature>
<accession>A0A9W8NDI3</accession>
<keyword evidence="5" id="KW-1185">Reference proteome</keyword>
<evidence type="ECO:0000256" key="1">
    <source>
        <dbReference type="ARBA" id="ARBA00038158"/>
    </source>
</evidence>
<dbReference type="PANTHER" id="PTHR43591">
    <property type="entry name" value="METHYLTRANSFERASE"/>
    <property type="match status" value="1"/>
</dbReference>
<dbReference type="VEuPathDB" id="FungiDB:F4678DRAFT_418447"/>
<evidence type="ECO:0000313" key="5">
    <source>
        <dbReference type="Proteomes" id="UP001148614"/>
    </source>
</evidence>
<feature type="compositionally biased region" description="Basic and acidic residues" evidence="2">
    <location>
        <begin position="200"/>
        <end position="215"/>
    </location>
</feature>
<dbReference type="CDD" id="cd02440">
    <property type="entry name" value="AdoMet_MTases"/>
    <property type="match status" value="1"/>
</dbReference>
<dbReference type="SUPFAM" id="SSF53335">
    <property type="entry name" value="S-adenosyl-L-methionine-dependent methyltransferases"/>
    <property type="match status" value="1"/>
</dbReference>
<proteinExistence type="inferred from homology"/>
<dbReference type="AlphaFoldDB" id="A0A9W8NDI3"/>
<comment type="caution">
    <text evidence="4">The sequence shown here is derived from an EMBL/GenBank/DDBJ whole genome shotgun (WGS) entry which is preliminary data.</text>
</comment>
<evidence type="ECO:0000313" key="4">
    <source>
        <dbReference type="EMBL" id="KAJ3569906.1"/>
    </source>
</evidence>
<reference evidence="4" key="1">
    <citation type="submission" date="2022-07" db="EMBL/GenBank/DDBJ databases">
        <title>Genome Sequence of Xylaria arbuscula.</title>
        <authorList>
            <person name="Buettner E."/>
        </authorList>
    </citation>
    <scope>NUCLEOTIDE SEQUENCE</scope>
    <source>
        <strain evidence="4">VT107</strain>
    </source>
</reference>
<dbReference type="InterPro" id="IPR029063">
    <property type="entry name" value="SAM-dependent_MTases_sf"/>
</dbReference>
<dbReference type="EMBL" id="JANPWZ010000985">
    <property type="protein sequence ID" value="KAJ3569906.1"/>
    <property type="molecule type" value="Genomic_DNA"/>
</dbReference>
<feature type="region of interest" description="Disordered" evidence="2">
    <location>
        <begin position="186"/>
        <end position="215"/>
    </location>
</feature>
<dbReference type="InterPro" id="IPR013217">
    <property type="entry name" value="Methyltransf_12"/>
</dbReference>
<feature type="region of interest" description="Disordered" evidence="2">
    <location>
        <begin position="257"/>
        <end position="296"/>
    </location>
</feature>
<dbReference type="Proteomes" id="UP001148614">
    <property type="component" value="Unassembled WGS sequence"/>
</dbReference>
<evidence type="ECO:0000256" key="2">
    <source>
        <dbReference type="SAM" id="MobiDB-lite"/>
    </source>
</evidence>
<gene>
    <name evidence="4" type="ORF">NPX13_g5916</name>
</gene>